<comment type="catalytic activity">
    <reaction evidence="15 16">
        <text>tRNA(Met) + L-methionine + ATP = L-methionyl-tRNA(Met) + AMP + diphosphate</text>
        <dbReference type="Rhea" id="RHEA:13481"/>
        <dbReference type="Rhea" id="RHEA-COMP:9667"/>
        <dbReference type="Rhea" id="RHEA-COMP:9698"/>
        <dbReference type="ChEBI" id="CHEBI:30616"/>
        <dbReference type="ChEBI" id="CHEBI:33019"/>
        <dbReference type="ChEBI" id="CHEBI:57844"/>
        <dbReference type="ChEBI" id="CHEBI:78442"/>
        <dbReference type="ChEBI" id="CHEBI:78530"/>
        <dbReference type="ChEBI" id="CHEBI:456215"/>
        <dbReference type="EC" id="6.1.1.10"/>
    </reaction>
</comment>
<dbReference type="InterPro" id="IPR014758">
    <property type="entry name" value="Met-tRNA_synth"/>
</dbReference>
<dbReference type="AlphaFoldDB" id="A0A520MUE8"/>
<dbReference type="PANTHER" id="PTHR45765:SF1">
    <property type="entry name" value="METHIONINE--TRNA LIGASE, CYTOPLASMIC"/>
    <property type="match status" value="1"/>
</dbReference>
<keyword evidence="5 16" id="KW-0963">Cytoplasm</keyword>
<comment type="cofactor">
    <cofactor evidence="16">
        <name>Zn(2+)</name>
        <dbReference type="ChEBI" id="CHEBI:29105"/>
    </cofactor>
    <text evidence="16">Binds 1 zinc ion per subunit.</text>
</comment>
<dbReference type="SUPFAM" id="SSF50249">
    <property type="entry name" value="Nucleic acid-binding proteins"/>
    <property type="match status" value="1"/>
</dbReference>
<comment type="subcellular location">
    <subcellularLocation>
        <location evidence="2 16">Cytoplasm</location>
    </subcellularLocation>
</comment>
<dbReference type="Proteomes" id="UP000315498">
    <property type="component" value="Unassembled WGS sequence"/>
</dbReference>
<evidence type="ECO:0000256" key="7">
    <source>
        <dbReference type="ARBA" id="ARBA00022598"/>
    </source>
</evidence>
<evidence type="ECO:0000256" key="14">
    <source>
        <dbReference type="ARBA" id="ARBA00023146"/>
    </source>
</evidence>
<comment type="similarity">
    <text evidence="3 16">Belongs to the class-I aminoacyl-tRNA synthetase family. MetG type 1 subfamily.</text>
</comment>
<evidence type="ECO:0000256" key="3">
    <source>
        <dbReference type="ARBA" id="ARBA00008258"/>
    </source>
</evidence>
<feature type="short sequence motif" description="'KMSKS' region" evidence="16">
    <location>
        <begin position="334"/>
        <end position="338"/>
    </location>
</feature>
<keyword evidence="8 16" id="KW-0479">Metal-binding</keyword>
<dbReference type="Gene3D" id="1.10.730.10">
    <property type="entry name" value="Isoleucyl-tRNA Synthetase, Domain 1"/>
    <property type="match status" value="1"/>
</dbReference>
<evidence type="ECO:0000256" key="9">
    <source>
        <dbReference type="ARBA" id="ARBA00022741"/>
    </source>
</evidence>
<feature type="binding site" evidence="16">
    <location>
        <position position="152"/>
    </location>
    <ligand>
        <name>Zn(2+)</name>
        <dbReference type="ChEBI" id="CHEBI:29105"/>
    </ligand>
</feature>
<keyword evidence="9 16" id="KW-0547">Nucleotide-binding</keyword>
<feature type="binding site" evidence="16">
    <location>
        <position position="149"/>
    </location>
    <ligand>
        <name>Zn(2+)</name>
        <dbReference type="ChEBI" id="CHEBI:29105"/>
    </ligand>
</feature>
<gene>
    <name evidence="16" type="primary">metG</name>
    <name evidence="18" type="ORF">EVA94_02255</name>
</gene>
<dbReference type="PANTHER" id="PTHR45765">
    <property type="entry name" value="METHIONINE--TRNA LIGASE"/>
    <property type="match status" value="1"/>
</dbReference>
<dbReference type="SUPFAM" id="SSF47323">
    <property type="entry name" value="Anticodon-binding domain of a subclass of class I aminoacyl-tRNA synthetases"/>
    <property type="match status" value="1"/>
</dbReference>
<dbReference type="EC" id="6.1.1.10" evidence="16"/>
<dbReference type="InterPro" id="IPR004495">
    <property type="entry name" value="Met-tRNA-synth_bsu_C"/>
</dbReference>
<protein>
    <recommendedName>
        <fullName evidence="16">Methionine--tRNA ligase</fullName>
        <ecNumber evidence="16">6.1.1.10</ecNumber>
    </recommendedName>
    <alternativeName>
        <fullName evidence="16">Methionyl-tRNA synthetase</fullName>
        <shortName evidence="16">MetRS</shortName>
    </alternativeName>
</protein>
<dbReference type="CDD" id="cd00814">
    <property type="entry name" value="MetRS_core"/>
    <property type="match status" value="1"/>
</dbReference>
<evidence type="ECO:0000313" key="19">
    <source>
        <dbReference type="Proteomes" id="UP000315498"/>
    </source>
</evidence>
<evidence type="ECO:0000256" key="15">
    <source>
        <dbReference type="ARBA" id="ARBA00047364"/>
    </source>
</evidence>
<dbReference type="Gene3D" id="2.40.50.140">
    <property type="entry name" value="Nucleic acid-binding proteins"/>
    <property type="match status" value="1"/>
</dbReference>
<keyword evidence="12 16" id="KW-0694">RNA-binding</keyword>
<comment type="subunit">
    <text evidence="4 16">Homodimer.</text>
</comment>
<keyword evidence="14 16" id="KW-0030">Aminoacyl-tRNA synthetase</keyword>
<dbReference type="InterPro" id="IPR041872">
    <property type="entry name" value="Anticodon_Met"/>
</dbReference>
<keyword evidence="7 16" id="KW-0436">Ligase</keyword>
<dbReference type="Pfam" id="PF01588">
    <property type="entry name" value="tRNA_bind"/>
    <property type="match status" value="1"/>
</dbReference>
<dbReference type="InterPro" id="IPR015413">
    <property type="entry name" value="Methionyl/Leucyl_tRNA_Synth"/>
</dbReference>
<comment type="function">
    <text evidence="1 16">Is required not only for elongation of protein synthesis but also for the initiation of all mRNA translation through initiator tRNA(fMet) aminoacylation.</text>
</comment>
<dbReference type="Gene3D" id="3.40.50.620">
    <property type="entry name" value="HUPs"/>
    <property type="match status" value="1"/>
</dbReference>
<dbReference type="NCBIfam" id="TIGR00398">
    <property type="entry name" value="metG"/>
    <property type="match status" value="1"/>
</dbReference>
<dbReference type="CDD" id="cd02800">
    <property type="entry name" value="tRNA_bind_EcMetRS_like"/>
    <property type="match status" value="1"/>
</dbReference>
<dbReference type="GO" id="GO:0005829">
    <property type="term" value="C:cytosol"/>
    <property type="evidence" value="ECO:0007669"/>
    <property type="project" value="TreeGrafter"/>
</dbReference>
<evidence type="ECO:0000256" key="6">
    <source>
        <dbReference type="ARBA" id="ARBA00022555"/>
    </source>
</evidence>
<dbReference type="SUPFAM" id="SSF57770">
    <property type="entry name" value="Methionyl-tRNA synthetase (MetRS), Zn-domain"/>
    <property type="match status" value="1"/>
</dbReference>
<dbReference type="InterPro" id="IPR014729">
    <property type="entry name" value="Rossmann-like_a/b/a_fold"/>
</dbReference>
<feature type="binding site" evidence="16">
    <location>
        <position position="165"/>
    </location>
    <ligand>
        <name>Zn(2+)</name>
        <dbReference type="ChEBI" id="CHEBI:29105"/>
    </ligand>
</feature>
<proteinExistence type="inferred from homology"/>
<dbReference type="NCBIfam" id="NF001100">
    <property type="entry name" value="PRK00133.1"/>
    <property type="match status" value="1"/>
</dbReference>
<dbReference type="PROSITE" id="PS50886">
    <property type="entry name" value="TRBD"/>
    <property type="match status" value="1"/>
</dbReference>
<feature type="domain" description="TRNA-binding" evidence="17">
    <location>
        <begin position="551"/>
        <end position="652"/>
    </location>
</feature>
<dbReference type="EMBL" id="SHBG01000015">
    <property type="protein sequence ID" value="RZO24814.1"/>
    <property type="molecule type" value="Genomic_DNA"/>
</dbReference>
<dbReference type="GO" id="GO:0046872">
    <property type="term" value="F:metal ion binding"/>
    <property type="evidence" value="ECO:0007669"/>
    <property type="project" value="UniProtKB-KW"/>
</dbReference>
<dbReference type="HAMAP" id="MF_00098">
    <property type="entry name" value="Met_tRNA_synth_type1"/>
    <property type="match status" value="1"/>
</dbReference>
<keyword evidence="10 16" id="KW-0862">Zinc</keyword>
<evidence type="ECO:0000256" key="12">
    <source>
        <dbReference type="ARBA" id="ARBA00022884"/>
    </source>
</evidence>
<evidence type="ECO:0000256" key="13">
    <source>
        <dbReference type="ARBA" id="ARBA00022917"/>
    </source>
</evidence>
<dbReference type="GO" id="GO:0004825">
    <property type="term" value="F:methionine-tRNA ligase activity"/>
    <property type="evidence" value="ECO:0007669"/>
    <property type="project" value="UniProtKB-UniRule"/>
</dbReference>
<dbReference type="InterPro" id="IPR009080">
    <property type="entry name" value="tRNAsynth_Ia_anticodon-bd"/>
</dbReference>
<evidence type="ECO:0000313" key="18">
    <source>
        <dbReference type="EMBL" id="RZO24814.1"/>
    </source>
</evidence>
<dbReference type="SUPFAM" id="SSF52374">
    <property type="entry name" value="Nucleotidylyl transferase"/>
    <property type="match status" value="1"/>
</dbReference>
<dbReference type="CDD" id="cd07957">
    <property type="entry name" value="Anticodon_Ia_Met"/>
    <property type="match status" value="1"/>
</dbReference>
<dbReference type="Gene3D" id="2.20.28.20">
    <property type="entry name" value="Methionyl-tRNA synthetase, Zn-domain"/>
    <property type="match status" value="1"/>
</dbReference>
<evidence type="ECO:0000256" key="5">
    <source>
        <dbReference type="ARBA" id="ARBA00022490"/>
    </source>
</evidence>
<evidence type="ECO:0000256" key="8">
    <source>
        <dbReference type="ARBA" id="ARBA00022723"/>
    </source>
</evidence>
<evidence type="ECO:0000256" key="2">
    <source>
        <dbReference type="ARBA" id="ARBA00004496"/>
    </source>
</evidence>
<dbReference type="FunFam" id="2.20.28.20:FF:000001">
    <property type="entry name" value="Methionine--tRNA ligase"/>
    <property type="match status" value="1"/>
</dbReference>
<name>A0A520MUE8_9GAMM</name>
<dbReference type="FunFam" id="2.40.50.140:FF:000042">
    <property type="entry name" value="Methionine--tRNA ligase"/>
    <property type="match status" value="1"/>
</dbReference>
<accession>A0A520MUE8</accession>
<evidence type="ECO:0000259" key="17">
    <source>
        <dbReference type="PROSITE" id="PS50886"/>
    </source>
</evidence>
<dbReference type="GO" id="GO:0006431">
    <property type="term" value="P:methionyl-tRNA aminoacylation"/>
    <property type="evidence" value="ECO:0007669"/>
    <property type="project" value="UniProtKB-UniRule"/>
</dbReference>
<dbReference type="InterPro" id="IPR029038">
    <property type="entry name" value="MetRS_Zn"/>
</dbReference>
<dbReference type="InterPro" id="IPR023458">
    <property type="entry name" value="Met-tRNA_ligase_1"/>
</dbReference>
<sequence length="652" mass="74661">MNIPTKKARKILVTQALPYANAPLHLGHILEAVQTDIWTRFQNLNGNECLFFCADDTHGTPVMLKAKEMSISPEELIKQVYEDHKSTYSLYGINFTNFYTTHSDENKKYSEKIYLEAKKNNLISKKIVEQLYDEKEGMFLSDRFVKGTCPKCGEPDQYGDNCSKCGASYDVLEIKDPISTLSNSSPIRKKSEHIFFDLPQKIEILRKFLEESNLQMPIKNKLSEWLSDDLKQWDISRDAPYFGFKIPEEDNKYFYVWVDAPIGYIASMDNWFKDKGLDTEVIWSDDSDHEIYHFIGKDIAYFHGLFWPALLSSANFKLPNGIFVHGFLTVNGEKMSKSKGTGILAKNFAETCDPETLRYYFAAKLNDKVEDIDLNFEDFIQRINSDLVGKYLNIASRSASFLKKNDNKLSENINKDLIKILVDEKQNIINLYEERKYSKLVRLIMDLADQVNKYINDETPWKKETNEAVDICSTAINAFKIITIYLSPVIPNLTNNAFKFLNLKKDISFNDVDHLLSGQINDYKALLNRLEPLIISEEDDMENQNLINIKQFSEVDLRVAKIIKAQDVKEADKLLQLTLDVGELGTRNVFAGIKSSYNPSDLENRMVVLVNNLAPREMKFGLSEGMVLASSNDDGVYLISPDEGAKPGMKVR</sequence>
<reference evidence="18 19" key="1">
    <citation type="submission" date="2019-02" db="EMBL/GenBank/DDBJ databases">
        <title>Prokaryotic population dynamics and viral predation in marine succession experiment using metagenomics: the confinement effect.</title>
        <authorList>
            <person name="Haro-Moreno J.M."/>
            <person name="Rodriguez-Valera F."/>
            <person name="Lopez-Perez M."/>
        </authorList>
    </citation>
    <scope>NUCLEOTIDE SEQUENCE [LARGE SCALE GENOMIC DNA]</scope>
    <source>
        <strain evidence="18">MED-G161</strain>
    </source>
</reference>
<dbReference type="Pfam" id="PF09334">
    <property type="entry name" value="tRNA-synt_1g"/>
    <property type="match status" value="1"/>
</dbReference>
<dbReference type="PROSITE" id="PS00178">
    <property type="entry name" value="AA_TRNA_LIGASE_I"/>
    <property type="match status" value="1"/>
</dbReference>
<feature type="binding site" evidence="16">
    <location>
        <position position="162"/>
    </location>
    <ligand>
        <name>Zn(2+)</name>
        <dbReference type="ChEBI" id="CHEBI:29105"/>
    </ligand>
</feature>
<evidence type="ECO:0000256" key="10">
    <source>
        <dbReference type="ARBA" id="ARBA00022833"/>
    </source>
</evidence>
<dbReference type="InterPro" id="IPR001412">
    <property type="entry name" value="aa-tRNA-synth_I_CS"/>
</dbReference>
<feature type="binding site" evidence="16">
    <location>
        <position position="337"/>
    </location>
    <ligand>
        <name>ATP</name>
        <dbReference type="ChEBI" id="CHEBI:30616"/>
    </ligand>
</feature>
<dbReference type="PRINTS" id="PR01041">
    <property type="entry name" value="TRNASYNTHMET"/>
</dbReference>
<dbReference type="InterPro" id="IPR033911">
    <property type="entry name" value="MetRS_core"/>
</dbReference>
<evidence type="ECO:0000256" key="11">
    <source>
        <dbReference type="ARBA" id="ARBA00022840"/>
    </source>
</evidence>
<dbReference type="NCBIfam" id="TIGR00399">
    <property type="entry name" value="metG_C_term"/>
    <property type="match status" value="1"/>
</dbReference>
<dbReference type="InterPro" id="IPR012340">
    <property type="entry name" value="NA-bd_OB-fold"/>
</dbReference>
<organism evidence="18 19">
    <name type="scientific">SAR86 cluster bacterium</name>
    <dbReference type="NCBI Taxonomy" id="2030880"/>
    <lineage>
        <taxon>Bacteria</taxon>
        <taxon>Pseudomonadati</taxon>
        <taxon>Pseudomonadota</taxon>
        <taxon>Gammaproteobacteria</taxon>
        <taxon>SAR86 cluster</taxon>
    </lineage>
</organism>
<dbReference type="InterPro" id="IPR002547">
    <property type="entry name" value="tRNA-bd_dom"/>
</dbReference>
<evidence type="ECO:0000256" key="16">
    <source>
        <dbReference type="HAMAP-Rule" id="MF_00098"/>
    </source>
</evidence>
<dbReference type="GO" id="GO:0005524">
    <property type="term" value="F:ATP binding"/>
    <property type="evidence" value="ECO:0007669"/>
    <property type="project" value="UniProtKB-UniRule"/>
</dbReference>
<comment type="caution">
    <text evidence="18">The sequence shown here is derived from an EMBL/GenBank/DDBJ whole genome shotgun (WGS) entry which is preliminary data.</text>
</comment>
<keyword evidence="6 16" id="KW-0820">tRNA-binding</keyword>
<keyword evidence="11 16" id="KW-0067">ATP-binding</keyword>
<keyword evidence="13 16" id="KW-0648">Protein biosynthesis</keyword>
<evidence type="ECO:0000256" key="1">
    <source>
        <dbReference type="ARBA" id="ARBA00003314"/>
    </source>
</evidence>
<evidence type="ECO:0000256" key="4">
    <source>
        <dbReference type="ARBA" id="ARBA00011738"/>
    </source>
</evidence>
<feature type="short sequence motif" description="'HIGH' region" evidence="16">
    <location>
        <begin position="18"/>
        <end position="28"/>
    </location>
</feature>
<dbReference type="GO" id="GO:0000049">
    <property type="term" value="F:tRNA binding"/>
    <property type="evidence" value="ECO:0007669"/>
    <property type="project" value="UniProtKB-UniRule"/>
</dbReference>